<dbReference type="PANTHER" id="PTHR31025:SF22">
    <property type="entry name" value="IP13529P"/>
    <property type="match status" value="1"/>
</dbReference>
<dbReference type="AlphaFoldDB" id="A0AAD7R8G0"/>
<evidence type="ECO:0000313" key="2">
    <source>
        <dbReference type="Proteomes" id="UP001221898"/>
    </source>
</evidence>
<comment type="caution">
    <text evidence="1">The sequence shown here is derived from an EMBL/GenBank/DDBJ whole genome shotgun (WGS) entry which is preliminary data.</text>
</comment>
<proteinExistence type="predicted"/>
<keyword evidence="2" id="KW-1185">Reference proteome</keyword>
<reference evidence="1" key="1">
    <citation type="journal article" date="2023" name="Science">
        <title>Genome structures resolve the early diversification of teleost fishes.</title>
        <authorList>
            <person name="Parey E."/>
            <person name="Louis A."/>
            <person name="Montfort J."/>
            <person name="Bouchez O."/>
            <person name="Roques C."/>
            <person name="Iampietro C."/>
            <person name="Lluch J."/>
            <person name="Castinel A."/>
            <person name="Donnadieu C."/>
            <person name="Desvignes T."/>
            <person name="Floi Bucao C."/>
            <person name="Jouanno E."/>
            <person name="Wen M."/>
            <person name="Mejri S."/>
            <person name="Dirks R."/>
            <person name="Jansen H."/>
            <person name="Henkel C."/>
            <person name="Chen W.J."/>
            <person name="Zahm M."/>
            <person name="Cabau C."/>
            <person name="Klopp C."/>
            <person name="Thompson A.W."/>
            <person name="Robinson-Rechavi M."/>
            <person name="Braasch I."/>
            <person name="Lecointre G."/>
            <person name="Bobe J."/>
            <person name="Postlethwait J.H."/>
            <person name="Berthelot C."/>
            <person name="Roest Crollius H."/>
            <person name="Guiguen Y."/>
        </authorList>
    </citation>
    <scope>NUCLEOTIDE SEQUENCE</scope>
    <source>
        <strain evidence="1">NC1722</strain>
    </source>
</reference>
<accession>A0AAD7R8G0</accession>
<protein>
    <submittedName>
        <fullName evidence="1">Uncharacterized protein</fullName>
    </submittedName>
</protein>
<dbReference type="EMBL" id="JAINUG010000435">
    <property type="protein sequence ID" value="KAJ8371713.1"/>
    <property type="molecule type" value="Genomic_DNA"/>
</dbReference>
<sequence>MIRLIVSEILIVCPTPGKRHLREIARKMVVTYPSSFKDVIEGEIVGSGYDSLTKQLMSKVDNCKRGNTPLALKRRASNTREGEAPKTMRLDSYGCVNWLPDKLPPSETNESQKRTQEELKNMYADKSNDARSIEKKMAATFYTQRKDIIGGMEVCDLEKEWPYLFETLGMKTHFKELTGVDVKKEAMASKSERVVSYLMSCEKRSKTETVLAEMKVAKEKHLEANLPGTLLLLLNYFNEEVDQMFHMVDETCLPSEVDCTKLPRTPCIIVCGSSPVTAEHFMISVDQIIVNGSITNFSDALLLMFGPYYCLNISYPATLGTTLEFLQRCLFKINPDKGSKVERGSRKQAVNPKVLSMISRIADFEWRE</sequence>
<gene>
    <name evidence="1" type="ORF">AAFF_G00302900</name>
</gene>
<evidence type="ECO:0000313" key="1">
    <source>
        <dbReference type="EMBL" id="KAJ8371713.1"/>
    </source>
</evidence>
<dbReference type="PANTHER" id="PTHR31025">
    <property type="entry name" value="SI:CH211-196P9.1-RELATED"/>
    <property type="match status" value="1"/>
</dbReference>
<dbReference type="Proteomes" id="UP001221898">
    <property type="component" value="Unassembled WGS sequence"/>
</dbReference>
<organism evidence="1 2">
    <name type="scientific">Aldrovandia affinis</name>
    <dbReference type="NCBI Taxonomy" id="143900"/>
    <lineage>
        <taxon>Eukaryota</taxon>
        <taxon>Metazoa</taxon>
        <taxon>Chordata</taxon>
        <taxon>Craniata</taxon>
        <taxon>Vertebrata</taxon>
        <taxon>Euteleostomi</taxon>
        <taxon>Actinopterygii</taxon>
        <taxon>Neopterygii</taxon>
        <taxon>Teleostei</taxon>
        <taxon>Notacanthiformes</taxon>
        <taxon>Halosauridae</taxon>
        <taxon>Aldrovandia</taxon>
    </lineage>
</organism>
<name>A0AAD7R8G0_9TELE</name>